<organism evidence="1">
    <name type="scientific">Absidia glauca</name>
    <name type="common">Pin mould</name>
    <dbReference type="NCBI Taxonomy" id="4829"/>
    <lineage>
        <taxon>Eukaryota</taxon>
        <taxon>Fungi</taxon>
        <taxon>Fungi incertae sedis</taxon>
        <taxon>Mucoromycota</taxon>
        <taxon>Mucoromycotina</taxon>
        <taxon>Mucoromycetes</taxon>
        <taxon>Mucorales</taxon>
        <taxon>Cunninghamellaceae</taxon>
        <taxon>Absidia</taxon>
    </lineage>
</organism>
<name>A0A163K9X4_ABSGL</name>
<dbReference type="Proteomes" id="UP000078561">
    <property type="component" value="Unassembled WGS sequence"/>
</dbReference>
<gene>
    <name evidence="1" type="primary">ABSGL_14910.1 scaffold 15133</name>
</gene>
<dbReference type="EMBL" id="LT554999">
    <property type="protein sequence ID" value="SAM09236.1"/>
    <property type="molecule type" value="Genomic_DNA"/>
</dbReference>
<sequence length="78" mass="9019">MEASAELLKSKSESHVAFSRFKIGDNVLLLDERRKDKTIMDEQGRVYKYRVNAKNIKKFNEQVVEPVRLNSLPVGVRV</sequence>
<keyword evidence="2" id="KW-1185">Reference proteome</keyword>
<protein>
    <submittedName>
        <fullName evidence="1">Uncharacterized protein</fullName>
    </submittedName>
</protein>
<accession>A0A163K9X4</accession>
<reference evidence="1" key="1">
    <citation type="submission" date="2016-04" db="EMBL/GenBank/DDBJ databases">
        <authorList>
            <person name="Evans L.H."/>
            <person name="Alamgir A."/>
            <person name="Owens N."/>
            <person name="Weber N.D."/>
            <person name="Virtaneva K."/>
            <person name="Barbian K."/>
            <person name="Babar A."/>
            <person name="Rosenke K."/>
        </authorList>
    </citation>
    <scope>NUCLEOTIDE SEQUENCE [LARGE SCALE GENOMIC DNA]</scope>
    <source>
        <strain evidence="1">CBS 101.48</strain>
    </source>
</reference>
<proteinExistence type="predicted"/>
<evidence type="ECO:0000313" key="2">
    <source>
        <dbReference type="Proteomes" id="UP000078561"/>
    </source>
</evidence>
<evidence type="ECO:0000313" key="1">
    <source>
        <dbReference type="EMBL" id="SAM09236.1"/>
    </source>
</evidence>
<dbReference type="InParanoid" id="A0A163K9X4"/>
<dbReference type="AlphaFoldDB" id="A0A163K9X4"/>